<dbReference type="Pfam" id="PF16117">
    <property type="entry name" value="DUF4833"/>
    <property type="match status" value="1"/>
</dbReference>
<gene>
    <name evidence="3" type="ORF">H9977_01125</name>
</gene>
<accession>A0A9D2BFK4</accession>
<protein>
    <submittedName>
        <fullName evidence="3">DUF4833 domain-containing protein</fullName>
    </submittedName>
</protein>
<comment type="caution">
    <text evidence="3">The sequence shown here is derived from an EMBL/GenBank/DDBJ whole genome shotgun (WGS) entry which is preliminary data.</text>
</comment>
<evidence type="ECO:0000313" key="4">
    <source>
        <dbReference type="Proteomes" id="UP000886740"/>
    </source>
</evidence>
<dbReference type="InterPro" id="IPR032269">
    <property type="entry name" value="DUF4833"/>
</dbReference>
<sequence>MTNKQLLIRPLLAILMALFALSTWATDPREDLYLTAERLFHISRSVNRNLVCYDAHLTNNGQLITDEPINVYWVNREERPGEKNGLNFFQRKMAYGYKVVDKGDDYSVVTLSAYPDRQLTVRRHDGRYICQVKINGQESLLHELYVKVSPRNSMSVEYVELRGETLKDGTAVSERIRR</sequence>
<feature type="domain" description="Ig-like" evidence="2">
    <location>
        <begin position="28"/>
        <end position="141"/>
    </location>
</feature>
<keyword evidence="1" id="KW-0732">Signal</keyword>
<feature type="signal peptide" evidence="1">
    <location>
        <begin position="1"/>
        <end position="25"/>
    </location>
</feature>
<evidence type="ECO:0000256" key="1">
    <source>
        <dbReference type="SAM" id="SignalP"/>
    </source>
</evidence>
<feature type="chain" id="PRO_5039242843" evidence="1">
    <location>
        <begin position="26"/>
        <end position="178"/>
    </location>
</feature>
<dbReference type="InterPro" id="IPR007110">
    <property type="entry name" value="Ig-like_dom"/>
</dbReference>
<name>A0A9D2BFK4_9BACT</name>
<dbReference type="EMBL" id="DXEL01000011">
    <property type="protein sequence ID" value="HIX73647.1"/>
    <property type="molecule type" value="Genomic_DNA"/>
</dbReference>
<dbReference type="Proteomes" id="UP000886740">
    <property type="component" value="Unassembled WGS sequence"/>
</dbReference>
<evidence type="ECO:0000259" key="2">
    <source>
        <dbReference type="PROSITE" id="PS50835"/>
    </source>
</evidence>
<evidence type="ECO:0000313" key="3">
    <source>
        <dbReference type="EMBL" id="HIX73647.1"/>
    </source>
</evidence>
<reference evidence="3" key="2">
    <citation type="submission" date="2021-04" db="EMBL/GenBank/DDBJ databases">
        <authorList>
            <person name="Gilroy R."/>
        </authorList>
    </citation>
    <scope>NUCLEOTIDE SEQUENCE</scope>
    <source>
        <strain evidence="3">ChiGjej6B6-14162</strain>
    </source>
</reference>
<dbReference type="AlphaFoldDB" id="A0A9D2BFK4"/>
<organism evidence="3 4">
    <name type="scientific">Candidatus Parabacteroides intestinipullorum</name>
    <dbReference type="NCBI Taxonomy" id="2838723"/>
    <lineage>
        <taxon>Bacteria</taxon>
        <taxon>Pseudomonadati</taxon>
        <taxon>Bacteroidota</taxon>
        <taxon>Bacteroidia</taxon>
        <taxon>Bacteroidales</taxon>
        <taxon>Tannerellaceae</taxon>
        <taxon>Parabacteroides</taxon>
    </lineage>
</organism>
<reference evidence="3" key="1">
    <citation type="journal article" date="2021" name="PeerJ">
        <title>Extensive microbial diversity within the chicken gut microbiome revealed by metagenomics and culture.</title>
        <authorList>
            <person name="Gilroy R."/>
            <person name="Ravi A."/>
            <person name="Getino M."/>
            <person name="Pursley I."/>
            <person name="Horton D.L."/>
            <person name="Alikhan N.F."/>
            <person name="Baker D."/>
            <person name="Gharbi K."/>
            <person name="Hall N."/>
            <person name="Watson M."/>
            <person name="Adriaenssens E.M."/>
            <person name="Foster-Nyarko E."/>
            <person name="Jarju S."/>
            <person name="Secka A."/>
            <person name="Antonio M."/>
            <person name="Oren A."/>
            <person name="Chaudhuri R.R."/>
            <person name="La Ragione R."/>
            <person name="Hildebrand F."/>
            <person name="Pallen M.J."/>
        </authorList>
    </citation>
    <scope>NUCLEOTIDE SEQUENCE</scope>
    <source>
        <strain evidence="3">ChiGjej6B6-14162</strain>
    </source>
</reference>
<dbReference type="PROSITE" id="PS50835">
    <property type="entry name" value="IG_LIKE"/>
    <property type="match status" value="1"/>
</dbReference>
<proteinExistence type="predicted"/>